<protein>
    <recommendedName>
        <fullName evidence="2">histidine kinase</fullName>
        <ecNumber evidence="2">2.7.13.3</ecNumber>
    </recommendedName>
</protein>
<dbReference type="InterPro" id="IPR003661">
    <property type="entry name" value="HisK_dim/P_dom"/>
</dbReference>
<dbReference type="SUPFAM" id="SSF55874">
    <property type="entry name" value="ATPase domain of HSP90 chaperone/DNA topoisomerase II/histidine kinase"/>
    <property type="match status" value="1"/>
</dbReference>
<feature type="region of interest" description="Disordered" evidence="6">
    <location>
        <begin position="395"/>
        <end position="416"/>
    </location>
</feature>
<evidence type="ECO:0000313" key="8">
    <source>
        <dbReference type="EMBL" id="KYH27275.1"/>
    </source>
</evidence>
<dbReference type="Gene3D" id="3.30.565.10">
    <property type="entry name" value="Histidine kinase-like ATPase, C-terminal domain"/>
    <property type="match status" value="1"/>
</dbReference>
<dbReference type="OrthoDB" id="8127at2157"/>
<dbReference type="GO" id="GO:0000155">
    <property type="term" value="F:phosphorelay sensor kinase activity"/>
    <property type="evidence" value="ECO:0007669"/>
    <property type="project" value="InterPro"/>
</dbReference>
<evidence type="ECO:0000256" key="6">
    <source>
        <dbReference type="SAM" id="MobiDB-lite"/>
    </source>
</evidence>
<accession>A0A151AI72</accession>
<dbReference type="InterPro" id="IPR003018">
    <property type="entry name" value="GAF"/>
</dbReference>
<dbReference type="AlphaFoldDB" id="A0A151AI72"/>
<evidence type="ECO:0000313" key="9">
    <source>
        <dbReference type="Proteomes" id="UP000075321"/>
    </source>
</evidence>
<comment type="catalytic activity">
    <reaction evidence="1">
        <text>ATP + protein L-histidine = ADP + protein N-phospho-L-histidine.</text>
        <dbReference type="EC" id="2.7.13.3"/>
    </reaction>
</comment>
<reference evidence="8 9" key="1">
    <citation type="submission" date="2016-02" db="EMBL/GenBank/DDBJ databases">
        <title>Genome sequence of Halalkalicoccus paucihalophilus DSM 24557.</title>
        <authorList>
            <person name="Poehlein A."/>
            <person name="Daniel R."/>
        </authorList>
    </citation>
    <scope>NUCLEOTIDE SEQUENCE [LARGE SCALE GENOMIC DNA]</scope>
    <source>
        <strain evidence="8 9">DSM 24557</strain>
    </source>
</reference>
<dbReference type="PROSITE" id="PS50109">
    <property type="entry name" value="HIS_KIN"/>
    <property type="match status" value="1"/>
</dbReference>
<evidence type="ECO:0000256" key="2">
    <source>
        <dbReference type="ARBA" id="ARBA00012438"/>
    </source>
</evidence>
<dbReference type="Proteomes" id="UP000075321">
    <property type="component" value="Unassembled WGS sequence"/>
</dbReference>
<keyword evidence="4 8" id="KW-0418">Kinase</keyword>
<dbReference type="RefSeq" id="WP_084383655.1">
    <property type="nucleotide sequence ID" value="NZ_LTAZ01000002.1"/>
</dbReference>
<dbReference type="CDD" id="cd00082">
    <property type="entry name" value="HisKA"/>
    <property type="match status" value="1"/>
</dbReference>
<evidence type="ECO:0000256" key="5">
    <source>
        <dbReference type="ARBA" id="ARBA00023012"/>
    </source>
</evidence>
<dbReference type="Pfam" id="PF02518">
    <property type="entry name" value="HATPase_c"/>
    <property type="match status" value="1"/>
</dbReference>
<comment type="caution">
    <text evidence="8">The sequence shown here is derived from an EMBL/GenBank/DDBJ whole genome shotgun (WGS) entry which is preliminary data.</text>
</comment>
<keyword evidence="5" id="KW-0902">Two-component regulatory system</keyword>
<dbReference type="Pfam" id="PF00512">
    <property type="entry name" value="HisKA"/>
    <property type="match status" value="1"/>
</dbReference>
<dbReference type="InterPro" id="IPR050736">
    <property type="entry name" value="Sensor_HK_Regulatory"/>
</dbReference>
<dbReference type="Pfam" id="PF13185">
    <property type="entry name" value="GAF_2"/>
    <property type="match status" value="1"/>
</dbReference>
<name>A0A151AI72_9EURY</name>
<dbReference type="SMART" id="SM00387">
    <property type="entry name" value="HATPase_c"/>
    <property type="match status" value="1"/>
</dbReference>
<keyword evidence="3" id="KW-0808">Transferase</keyword>
<dbReference type="PANTHER" id="PTHR43711">
    <property type="entry name" value="TWO-COMPONENT HISTIDINE KINASE"/>
    <property type="match status" value="1"/>
</dbReference>
<dbReference type="PATRIC" id="fig|1008153.3.peg.732"/>
<feature type="compositionally biased region" description="Basic and acidic residues" evidence="6">
    <location>
        <begin position="406"/>
        <end position="416"/>
    </location>
</feature>
<dbReference type="InterPro" id="IPR029016">
    <property type="entry name" value="GAF-like_dom_sf"/>
</dbReference>
<dbReference type="SUPFAM" id="SSF47384">
    <property type="entry name" value="Homodimeric domain of signal transducing histidine kinase"/>
    <property type="match status" value="1"/>
</dbReference>
<dbReference type="SMART" id="SM00388">
    <property type="entry name" value="HisKA"/>
    <property type="match status" value="1"/>
</dbReference>
<dbReference type="Gene3D" id="3.30.450.40">
    <property type="match status" value="1"/>
</dbReference>
<proteinExistence type="predicted"/>
<evidence type="ECO:0000256" key="4">
    <source>
        <dbReference type="ARBA" id="ARBA00022777"/>
    </source>
</evidence>
<dbReference type="SUPFAM" id="SSF55781">
    <property type="entry name" value="GAF domain-like"/>
    <property type="match status" value="1"/>
</dbReference>
<dbReference type="EMBL" id="LTAZ01000002">
    <property type="protein sequence ID" value="KYH27275.1"/>
    <property type="molecule type" value="Genomic_DNA"/>
</dbReference>
<dbReference type="InterPro" id="IPR036890">
    <property type="entry name" value="HATPase_C_sf"/>
</dbReference>
<dbReference type="EC" id="2.7.13.3" evidence="2"/>
<evidence type="ECO:0000259" key="7">
    <source>
        <dbReference type="PROSITE" id="PS50109"/>
    </source>
</evidence>
<dbReference type="InterPro" id="IPR003594">
    <property type="entry name" value="HATPase_dom"/>
</dbReference>
<dbReference type="InterPro" id="IPR036097">
    <property type="entry name" value="HisK_dim/P_sf"/>
</dbReference>
<dbReference type="Gene3D" id="1.10.287.130">
    <property type="match status" value="1"/>
</dbReference>
<sequence>MCPSLRVAYGGPANVREAIERSLDERMTLVSVDPAEPTPSSEVDCVLGVGSLPDWIAVETGPPTIVLTDDEDAANAARTAGVRVLPTAAADRPAILHAQIEAATTPGRLDAVTEDGRTAWTLERLLEATRDLMAADGEAKVATVAVSAADRVLGLTHTGLHLVDATGDRLEPVAYTDTVEASLGTVPTLERDESLAWEVFESGEDRIIDGVHEESSAHNPETHLRSEMIFSLGDHGVLLIASDSMDAFDDADVYFAKLLAATTTAALDRATRESALSEKNARLEEFIGVVSHDLRNPLTVAEGSVSLARKTGDDAHLEQVSESHRRIREIIEGLLVLAREGKSVGETRPVILGTVAEEAWENVDTGGSTLVVGDDRSVHADRNRLTQLFENAFRNSVEHSSTSSRPRADDSAEHAGPDVTVTVEAISGGFVIDDDGPGIPESEHEVALEPGYSTDEGTGFGLVIIRNIAEGHGWDLVLAESESGGLRLEITTDETSCPDGGQ</sequence>
<gene>
    <name evidence="8" type="primary">sasA_1</name>
    <name evidence="8" type="ORF">HAPAU_07290</name>
</gene>
<keyword evidence="9" id="KW-1185">Reference proteome</keyword>
<feature type="domain" description="Histidine kinase" evidence="7">
    <location>
        <begin position="289"/>
        <end position="496"/>
    </location>
</feature>
<dbReference type="PANTHER" id="PTHR43711:SF1">
    <property type="entry name" value="HISTIDINE KINASE 1"/>
    <property type="match status" value="1"/>
</dbReference>
<dbReference type="CDD" id="cd00075">
    <property type="entry name" value="HATPase"/>
    <property type="match status" value="1"/>
</dbReference>
<evidence type="ECO:0000256" key="3">
    <source>
        <dbReference type="ARBA" id="ARBA00022679"/>
    </source>
</evidence>
<dbReference type="InterPro" id="IPR005467">
    <property type="entry name" value="His_kinase_dom"/>
</dbReference>
<evidence type="ECO:0000256" key="1">
    <source>
        <dbReference type="ARBA" id="ARBA00000085"/>
    </source>
</evidence>
<organism evidence="8 9">
    <name type="scientific">Halalkalicoccus paucihalophilus</name>
    <dbReference type="NCBI Taxonomy" id="1008153"/>
    <lineage>
        <taxon>Archaea</taxon>
        <taxon>Methanobacteriati</taxon>
        <taxon>Methanobacteriota</taxon>
        <taxon>Stenosarchaea group</taxon>
        <taxon>Halobacteria</taxon>
        <taxon>Halobacteriales</taxon>
        <taxon>Halococcaceae</taxon>
        <taxon>Halalkalicoccus</taxon>
    </lineage>
</organism>